<comment type="caution">
    <text evidence="2">The sequence shown here is derived from an EMBL/GenBank/DDBJ whole genome shotgun (WGS) entry which is preliminary data.</text>
</comment>
<name>A0ABQ4ZGF2_9ASTR</name>
<proteinExistence type="predicted"/>
<evidence type="ECO:0000259" key="1">
    <source>
        <dbReference type="Pfam" id="PF07727"/>
    </source>
</evidence>
<gene>
    <name evidence="2" type="ORF">Tco_0771558</name>
</gene>
<accession>A0ABQ4ZGF2</accession>
<reference evidence="2" key="2">
    <citation type="submission" date="2022-01" db="EMBL/GenBank/DDBJ databases">
        <authorList>
            <person name="Yamashiro T."/>
            <person name="Shiraishi A."/>
            <person name="Satake H."/>
            <person name="Nakayama K."/>
        </authorList>
    </citation>
    <scope>NUCLEOTIDE SEQUENCE</scope>
</reference>
<protein>
    <submittedName>
        <fullName evidence="2">Retrovirus-related pol polyprotein from transposon TNT 1-94</fullName>
    </submittedName>
</protein>
<dbReference type="EMBL" id="BQNB010011311">
    <property type="protein sequence ID" value="GJS88922.1"/>
    <property type="molecule type" value="Genomic_DNA"/>
</dbReference>
<dbReference type="CDD" id="cd09272">
    <property type="entry name" value="RNase_HI_RT_Ty1"/>
    <property type="match status" value="1"/>
</dbReference>
<feature type="domain" description="Reverse transcriptase Ty1/copia-type" evidence="1">
    <location>
        <begin position="65"/>
        <end position="175"/>
    </location>
</feature>
<organism evidence="2 3">
    <name type="scientific">Tanacetum coccineum</name>
    <dbReference type="NCBI Taxonomy" id="301880"/>
    <lineage>
        <taxon>Eukaryota</taxon>
        <taxon>Viridiplantae</taxon>
        <taxon>Streptophyta</taxon>
        <taxon>Embryophyta</taxon>
        <taxon>Tracheophyta</taxon>
        <taxon>Spermatophyta</taxon>
        <taxon>Magnoliopsida</taxon>
        <taxon>eudicotyledons</taxon>
        <taxon>Gunneridae</taxon>
        <taxon>Pentapetalae</taxon>
        <taxon>asterids</taxon>
        <taxon>campanulids</taxon>
        <taxon>Asterales</taxon>
        <taxon>Asteraceae</taxon>
        <taxon>Asteroideae</taxon>
        <taxon>Anthemideae</taxon>
        <taxon>Anthemidinae</taxon>
        <taxon>Tanacetum</taxon>
    </lineage>
</organism>
<dbReference type="InterPro" id="IPR043502">
    <property type="entry name" value="DNA/RNA_pol_sf"/>
</dbReference>
<sequence length="482" mass="54661">MFNEYFNPPTIVVSPVPVADAPRAVDLVDSPVSTSIEQDAPSTIEPKNFKQAMSKPSWIDAIQEEIHEFERLQNKARLVAQGFRQEEGIDFEKSFAPVARIEAIRIFIANEANKNMMIFQMDVKTAFLNGELKEKVYVSQPEGFVDQDNPSHVYKLKKTLYGLNQVPRTCDSVDTPMVEKNKLDEDLQGTPVDATLYRGMIGSLMYLTSSRPDLFYAICLCAWYQAKPTEKHLNTDTRRSTSGSAQFLGGKLVTWSSKKQKSTAISSTEAEYISLSRYEKHVSENAKMSDRGRGRVKVVTRAYLSRTMNPTAAEIFSLDNTLVAPEARLTIGKCNSRISFSKPQREATYQVTLDALKLSPCYPAFLITAEVPEIYMHQFWNSFNKVQGSSSYHFKIDSKKFKVDVEVFHDILQICPKLPNQPFDIPPFTDEEIMSFIYELGYTGKIETLSELVVDHMHRPWRTFAAVINRCIFGKTTGLDKP</sequence>
<dbReference type="SUPFAM" id="SSF56672">
    <property type="entry name" value="DNA/RNA polymerases"/>
    <property type="match status" value="1"/>
</dbReference>
<keyword evidence="3" id="KW-1185">Reference proteome</keyword>
<dbReference type="PANTHER" id="PTHR11439:SF495">
    <property type="entry name" value="REVERSE TRANSCRIPTASE, RNA-DEPENDENT DNA POLYMERASE-RELATED"/>
    <property type="match status" value="1"/>
</dbReference>
<dbReference type="InterPro" id="IPR013103">
    <property type="entry name" value="RVT_2"/>
</dbReference>
<evidence type="ECO:0000313" key="3">
    <source>
        <dbReference type="Proteomes" id="UP001151760"/>
    </source>
</evidence>
<dbReference type="Proteomes" id="UP001151760">
    <property type="component" value="Unassembled WGS sequence"/>
</dbReference>
<dbReference type="PANTHER" id="PTHR11439">
    <property type="entry name" value="GAG-POL-RELATED RETROTRANSPOSON"/>
    <property type="match status" value="1"/>
</dbReference>
<dbReference type="Pfam" id="PF07727">
    <property type="entry name" value="RVT_2"/>
    <property type="match status" value="1"/>
</dbReference>
<evidence type="ECO:0000313" key="2">
    <source>
        <dbReference type="EMBL" id="GJS88922.1"/>
    </source>
</evidence>
<reference evidence="2" key="1">
    <citation type="journal article" date="2022" name="Int. J. Mol. Sci.">
        <title>Draft Genome of Tanacetum Coccineum: Genomic Comparison of Closely Related Tanacetum-Family Plants.</title>
        <authorList>
            <person name="Yamashiro T."/>
            <person name="Shiraishi A."/>
            <person name="Nakayama K."/>
            <person name="Satake H."/>
        </authorList>
    </citation>
    <scope>NUCLEOTIDE SEQUENCE</scope>
</reference>